<reference evidence="1" key="1">
    <citation type="submission" date="2018-02" db="EMBL/GenBank/DDBJ databases">
        <title>Rhizophora mucronata_Transcriptome.</title>
        <authorList>
            <person name="Meera S.P."/>
            <person name="Sreeshan A."/>
            <person name="Augustine A."/>
        </authorList>
    </citation>
    <scope>NUCLEOTIDE SEQUENCE</scope>
    <source>
        <tissue evidence="1">Leaf</tissue>
    </source>
</reference>
<accession>A0A2P2PIY0</accession>
<dbReference type="EMBL" id="GGEC01074183">
    <property type="protein sequence ID" value="MBX54667.1"/>
    <property type="molecule type" value="Transcribed_RNA"/>
</dbReference>
<dbReference type="AlphaFoldDB" id="A0A2P2PIY0"/>
<name>A0A2P2PIY0_RHIMU</name>
<evidence type="ECO:0000313" key="1">
    <source>
        <dbReference type="EMBL" id="MBX54667.1"/>
    </source>
</evidence>
<sequence>MAPVMICGCWLSSKSTFNFPIHQFLLVLPKKKEIAAGLTSILKTRSSFFSVTAAMSTLRDQYDPLQQFFFNHSLAALFPLRP</sequence>
<proteinExistence type="predicted"/>
<organism evidence="1">
    <name type="scientific">Rhizophora mucronata</name>
    <name type="common">Asiatic mangrove</name>
    <dbReference type="NCBI Taxonomy" id="61149"/>
    <lineage>
        <taxon>Eukaryota</taxon>
        <taxon>Viridiplantae</taxon>
        <taxon>Streptophyta</taxon>
        <taxon>Embryophyta</taxon>
        <taxon>Tracheophyta</taxon>
        <taxon>Spermatophyta</taxon>
        <taxon>Magnoliopsida</taxon>
        <taxon>eudicotyledons</taxon>
        <taxon>Gunneridae</taxon>
        <taxon>Pentapetalae</taxon>
        <taxon>rosids</taxon>
        <taxon>fabids</taxon>
        <taxon>Malpighiales</taxon>
        <taxon>Rhizophoraceae</taxon>
        <taxon>Rhizophora</taxon>
    </lineage>
</organism>
<protein>
    <submittedName>
        <fullName evidence="1">Uncharacterized protein</fullName>
    </submittedName>
</protein>